<dbReference type="CDD" id="cd02042">
    <property type="entry name" value="ParAB_family"/>
    <property type="match status" value="1"/>
</dbReference>
<evidence type="ECO:0000313" key="2">
    <source>
        <dbReference type="EMBL" id="NUB18746.1"/>
    </source>
</evidence>
<evidence type="ECO:0000259" key="1">
    <source>
        <dbReference type="Pfam" id="PF01656"/>
    </source>
</evidence>
<keyword evidence="3" id="KW-1185">Reference proteome</keyword>
<dbReference type="PIRSF" id="PIRSF009320">
    <property type="entry name" value="Nuc_binding_HP_1000"/>
    <property type="match status" value="1"/>
</dbReference>
<name>A0ABX2KQ27_9PROT</name>
<feature type="domain" description="CobQ/CobB/MinD/ParA nucleotide binding" evidence="1">
    <location>
        <begin position="4"/>
        <end position="179"/>
    </location>
</feature>
<dbReference type="InterPro" id="IPR002586">
    <property type="entry name" value="CobQ/CobB/MinD/ParA_Nub-bd_dom"/>
</dbReference>
<accession>A0ABX2KQ27</accession>
<sequence length="206" mass="21394">MKIIAVVSPKGGSGKSTLTRNLAAAAAGDGVPVAVIDTDAQGTSAEWARVRADADAAPVLGFTAETSAAARRANAAGVQLVLVDTPTAIEKDPEGFKALVMASELVVIPTQALPDDVRSVETIMRAVQALDRPAIYCLNRVKPRVKETDGARLRLIRSGDVAAAAIPDSVDVVRAMANGYGVTEVGGRGADEVAALWQEVRRRIGL</sequence>
<dbReference type="InterPro" id="IPR027417">
    <property type="entry name" value="P-loop_NTPase"/>
</dbReference>
<dbReference type="PANTHER" id="PTHR13696">
    <property type="entry name" value="P-LOOP CONTAINING NUCLEOSIDE TRIPHOSPHATE HYDROLASE"/>
    <property type="match status" value="1"/>
</dbReference>
<dbReference type="PANTHER" id="PTHR13696:SF96">
    <property type="entry name" value="COBQ_COBB_MIND_PARA NUCLEOTIDE BINDING DOMAIN-CONTAINING PROTEIN"/>
    <property type="match status" value="1"/>
</dbReference>
<proteinExistence type="predicted"/>
<dbReference type="EMBL" id="WHOR01000026">
    <property type="protein sequence ID" value="NUB18746.1"/>
    <property type="molecule type" value="Genomic_DNA"/>
</dbReference>
<dbReference type="RefSeq" id="WP_174438027.1">
    <property type="nucleotide sequence ID" value="NZ_BAABCC010000002.1"/>
</dbReference>
<dbReference type="Pfam" id="PF01656">
    <property type="entry name" value="CbiA"/>
    <property type="match status" value="1"/>
</dbReference>
<dbReference type="Proteomes" id="UP000639419">
    <property type="component" value="Unassembled WGS sequence"/>
</dbReference>
<protein>
    <submittedName>
        <fullName evidence="2">AAA family ATPase</fullName>
    </submittedName>
</protein>
<dbReference type="SUPFAM" id="SSF52540">
    <property type="entry name" value="P-loop containing nucleoside triphosphate hydrolases"/>
    <property type="match status" value="1"/>
</dbReference>
<comment type="caution">
    <text evidence="2">The sequence shown here is derived from an EMBL/GenBank/DDBJ whole genome shotgun (WGS) entry which is preliminary data.</text>
</comment>
<dbReference type="Gene3D" id="3.40.50.300">
    <property type="entry name" value="P-loop containing nucleotide triphosphate hydrolases"/>
    <property type="match status" value="1"/>
</dbReference>
<reference evidence="2 3" key="1">
    <citation type="submission" date="2019-10" db="EMBL/GenBank/DDBJ databases">
        <title>Genome sequence of Azospirillum formosense CC-Nfb-7.</title>
        <authorList>
            <person name="Ambrosini A."/>
            <person name="Sant'Anna F.H."/>
            <person name="Cassan F.D."/>
            <person name="Souza E.M."/>
            <person name="Passaglia L.M.P."/>
        </authorList>
    </citation>
    <scope>NUCLEOTIDE SEQUENCE [LARGE SCALE GENOMIC DNA]</scope>
    <source>
        <strain evidence="2 3">CC-NFb-7</strain>
    </source>
</reference>
<evidence type="ECO:0000313" key="3">
    <source>
        <dbReference type="Proteomes" id="UP000639419"/>
    </source>
</evidence>
<dbReference type="InterPro" id="IPR050678">
    <property type="entry name" value="DNA_Partitioning_ATPase"/>
</dbReference>
<organism evidence="2 3">
    <name type="scientific">Azospirillum formosense</name>
    <dbReference type="NCBI Taxonomy" id="861533"/>
    <lineage>
        <taxon>Bacteria</taxon>
        <taxon>Pseudomonadati</taxon>
        <taxon>Pseudomonadota</taxon>
        <taxon>Alphaproteobacteria</taxon>
        <taxon>Rhodospirillales</taxon>
        <taxon>Azospirillaceae</taxon>
        <taxon>Azospirillum</taxon>
    </lineage>
</organism>
<gene>
    <name evidence="2" type="ORF">GBZ26_05880</name>
</gene>